<reference evidence="3 4" key="1">
    <citation type="journal article" date="2015" name="Nat. Commun.">
        <title>Outbred genome sequencing and CRISPR/Cas9 gene editing in butterflies.</title>
        <authorList>
            <person name="Li X."/>
            <person name="Fan D."/>
            <person name="Zhang W."/>
            <person name="Liu G."/>
            <person name="Zhang L."/>
            <person name="Zhao L."/>
            <person name="Fang X."/>
            <person name="Chen L."/>
            <person name="Dong Y."/>
            <person name="Chen Y."/>
            <person name="Ding Y."/>
            <person name="Zhao R."/>
            <person name="Feng M."/>
            <person name="Zhu Y."/>
            <person name="Feng Y."/>
            <person name="Jiang X."/>
            <person name="Zhu D."/>
            <person name="Xiang H."/>
            <person name="Feng X."/>
            <person name="Li S."/>
            <person name="Wang J."/>
            <person name="Zhang G."/>
            <person name="Kronforst M.R."/>
            <person name="Wang W."/>
        </authorList>
    </citation>
    <scope>NUCLEOTIDE SEQUENCE [LARGE SCALE GENOMIC DNA]</scope>
    <source>
        <strain evidence="3">Ya'a_city_454_Px</strain>
        <tissue evidence="3">Whole body</tissue>
    </source>
</reference>
<dbReference type="PANTHER" id="PTHR22133">
    <property type="entry name" value="AT01821P-RELATED"/>
    <property type="match status" value="1"/>
</dbReference>
<feature type="domain" description="Deltamethrin resistance protein prag01" evidence="2">
    <location>
        <begin position="30"/>
        <end position="81"/>
    </location>
</feature>
<keyword evidence="1" id="KW-1133">Transmembrane helix</keyword>
<organism evidence="3 4">
    <name type="scientific">Papilio xuthus</name>
    <name type="common">Asian swallowtail butterfly</name>
    <dbReference type="NCBI Taxonomy" id="66420"/>
    <lineage>
        <taxon>Eukaryota</taxon>
        <taxon>Metazoa</taxon>
        <taxon>Ecdysozoa</taxon>
        <taxon>Arthropoda</taxon>
        <taxon>Hexapoda</taxon>
        <taxon>Insecta</taxon>
        <taxon>Pterygota</taxon>
        <taxon>Neoptera</taxon>
        <taxon>Endopterygota</taxon>
        <taxon>Lepidoptera</taxon>
        <taxon>Glossata</taxon>
        <taxon>Ditrysia</taxon>
        <taxon>Papilionoidea</taxon>
        <taxon>Papilionidae</taxon>
        <taxon>Papilioninae</taxon>
        <taxon>Papilio</taxon>
    </lineage>
</organism>
<proteinExistence type="predicted"/>
<reference evidence="5" key="2">
    <citation type="submission" date="2025-04" db="UniProtKB">
        <authorList>
            <consortium name="RefSeq"/>
        </authorList>
    </citation>
    <scope>IDENTIFICATION</scope>
</reference>
<keyword evidence="1" id="KW-0472">Membrane</keyword>
<protein>
    <submittedName>
        <fullName evidence="5">Uncharacterized protein LOC106122004</fullName>
    </submittedName>
</protein>
<dbReference type="RefSeq" id="XP_013173306.1">
    <property type="nucleotide sequence ID" value="XM_013317852.1"/>
</dbReference>
<dbReference type="Proteomes" id="UP000694872">
    <property type="component" value="Unplaced"/>
</dbReference>
<dbReference type="Proteomes" id="UP000053268">
    <property type="component" value="Unassembled WGS sequence"/>
</dbReference>
<keyword evidence="4" id="KW-1185">Reference proteome</keyword>
<dbReference type="CTD" id="1349"/>
<dbReference type="EMBL" id="KQ459595">
    <property type="protein sequence ID" value="KPI95908.1"/>
    <property type="molecule type" value="Genomic_DNA"/>
</dbReference>
<feature type="transmembrane region" description="Helical" evidence="1">
    <location>
        <begin position="53"/>
        <end position="76"/>
    </location>
</feature>
<dbReference type="InterPro" id="IPR031973">
    <property type="entry name" value="Deltameth_res_prag01"/>
</dbReference>
<dbReference type="OrthoDB" id="9981889at2759"/>
<gene>
    <name evidence="5" type="primary">LOC106122004</name>
    <name evidence="3" type="ORF">RR46_11621</name>
</gene>
<dbReference type="GeneID" id="106122004"/>
<evidence type="ECO:0000313" key="3">
    <source>
        <dbReference type="EMBL" id="KPI95908.1"/>
    </source>
</evidence>
<name>A0A194PSG3_PAPXU</name>
<keyword evidence="1" id="KW-0812">Transmembrane</keyword>
<dbReference type="Pfam" id="PF16020">
    <property type="entry name" value="Deltameth_res"/>
    <property type="match status" value="1"/>
</dbReference>
<evidence type="ECO:0000313" key="5">
    <source>
        <dbReference type="RefSeq" id="XP_013173306.1"/>
    </source>
</evidence>
<dbReference type="PANTHER" id="PTHR22133:SF2">
    <property type="entry name" value="AT01821P-RELATED"/>
    <property type="match status" value="1"/>
</dbReference>
<dbReference type="KEGG" id="pxu:106122004"/>
<evidence type="ECO:0000313" key="4">
    <source>
        <dbReference type="Proteomes" id="UP000053268"/>
    </source>
</evidence>
<dbReference type="STRING" id="66420.A0A194PSG3"/>
<evidence type="ECO:0000259" key="2">
    <source>
        <dbReference type="Pfam" id="PF16020"/>
    </source>
</evidence>
<sequence length="85" mass="9567">MFITRPVVSRLFQQTVRRYHAGEFKPPSMDELPVPNGSWQARYDASQRHYNSVLAFGIAFAAFSVVVAKSSGLVYLNYSPPKSLD</sequence>
<dbReference type="AlphaFoldDB" id="A0A194PSG3"/>
<accession>A0A194PSG3</accession>
<evidence type="ECO:0000256" key="1">
    <source>
        <dbReference type="SAM" id="Phobius"/>
    </source>
</evidence>